<comment type="pathway">
    <text evidence="1 7">Metabolic intermediate biosynthesis; chorismate biosynthesis; chorismate from D-erythrose 4-phosphate and phosphoenolpyruvate: step 4/7.</text>
</comment>
<evidence type="ECO:0000313" key="10">
    <source>
        <dbReference type="EMBL" id="MEQ2563668.1"/>
    </source>
</evidence>
<feature type="active site" description="Proton acceptor" evidence="7">
    <location>
        <position position="71"/>
    </location>
</feature>
<evidence type="ECO:0000256" key="4">
    <source>
        <dbReference type="ARBA" id="ARBA00022857"/>
    </source>
</evidence>
<dbReference type="InterPro" id="IPR022893">
    <property type="entry name" value="Shikimate_DH_fam"/>
</dbReference>
<keyword evidence="11" id="KW-1185">Reference proteome</keyword>
<dbReference type="InterPro" id="IPR036291">
    <property type="entry name" value="NAD(P)-bd_dom_sf"/>
</dbReference>
<comment type="function">
    <text evidence="7">Involved in the biosynthesis of the chorismate, which leads to the biosynthesis of aromatic amino acids. Catalyzes the reversible NADPH linked reduction of 3-dehydroshikimate (DHSA) to yield shikimate (SA).</text>
</comment>
<evidence type="ECO:0000256" key="2">
    <source>
        <dbReference type="ARBA" id="ARBA00012962"/>
    </source>
</evidence>
<dbReference type="SUPFAM" id="SSF53223">
    <property type="entry name" value="Aminoacid dehydrogenase-like, N-terminal domain"/>
    <property type="match status" value="1"/>
</dbReference>
<feature type="domain" description="SDH C-terminal" evidence="9">
    <location>
        <begin position="257"/>
        <end position="284"/>
    </location>
</feature>
<dbReference type="Pfam" id="PF18317">
    <property type="entry name" value="SDH_C"/>
    <property type="match status" value="1"/>
</dbReference>
<evidence type="ECO:0000256" key="6">
    <source>
        <dbReference type="ARBA" id="ARBA00023141"/>
    </source>
</evidence>
<reference evidence="10 11" key="1">
    <citation type="submission" date="2024-03" db="EMBL/GenBank/DDBJ databases">
        <title>Human intestinal bacterial collection.</title>
        <authorList>
            <person name="Pauvert C."/>
            <person name="Hitch T.C.A."/>
            <person name="Clavel T."/>
        </authorList>
    </citation>
    <scope>NUCLEOTIDE SEQUENCE [LARGE SCALE GENOMIC DNA]</scope>
    <source>
        <strain evidence="10 11">CLA-AP-H27</strain>
    </source>
</reference>
<feature type="binding site" evidence="7">
    <location>
        <position position="264"/>
    </location>
    <ligand>
        <name>shikimate</name>
        <dbReference type="ChEBI" id="CHEBI:36208"/>
    </ligand>
</feature>
<name>A0ABV1HPZ6_9FIRM</name>
<dbReference type="NCBIfam" id="NF009200">
    <property type="entry name" value="PRK12548.1"/>
    <property type="match status" value="1"/>
</dbReference>
<keyword evidence="4 7" id="KW-0521">NADP</keyword>
<feature type="binding site" evidence="7">
    <location>
        <position position="67"/>
    </location>
    <ligand>
        <name>shikimate</name>
        <dbReference type="ChEBI" id="CHEBI:36208"/>
    </ligand>
</feature>
<organism evidence="10 11">
    <name type="scientific">Ventrimonas faecis</name>
    <dbReference type="NCBI Taxonomy" id="3133170"/>
    <lineage>
        <taxon>Bacteria</taxon>
        <taxon>Bacillati</taxon>
        <taxon>Bacillota</taxon>
        <taxon>Clostridia</taxon>
        <taxon>Lachnospirales</taxon>
        <taxon>Lachnospiraceae</taxon>
        <taxon>Ventrimonas</taxon>
    </lineage>
</organism>
<feature type="binding site" evidence="7">
    <location>
        <position position="107"/>
    </location>
    <ligand>
        <name>shikimate</name>
        <dbReference type="ChEBI" id="CHEBI:36208"/>
    </ligand>
</feature>
<sequence length="289" mass="31678">MEISGHTRLLCLIGSPVAHSGSPAMYNYSFEKLGLDYRYLAFDIKEEDTKKAIEALKMMNFRGCNITMPGKTVAASCCDELSKAAQLTGAINTIVNEDGKLVGHITDGTGWIRNCLEHGFDIHGKKLVIAGTGGAGTAIQIAAALGGAKKIAIFARKSSPRFANGEETVRKIREHVPECQAEIFDLEDAEALRRELTNADLFCNATKVGMKPMDDQSVIPDVSMMRPELVVSDIVYNPRETKLLKEAKEAGCKVIPGIGMLLWQGAEAFRLYTGQEMPVKEVQERYFSE</sequence>
<evidence type="ECO:0000256" key="7">
    <source>
        <dbReference type="HAMAP-Rule" id="MF_00222"/>
    </source>
</evidence>
<comment type="caution">
    <text evidence="10">The sequence shown here is derived from an EMBL/GenBank/DDBJ whole genome shotgun (WGS) entry which is preliminary data.</text>
</comment>
<evidence type="ECO:0000256" key="5">
    <source>
        <dbReference type="ARBA" id="ARBA00023002"/>
    </source>
</evidence>
<evidence type="ECO:0000256" key="1">
    <source>
        <dbReference type="ARBA" id="ARBA00004871"/>
    </source>
</evidence>
<dbReference type="InterPro" id="IPR013708">
    <property type="entry name" value="Shikimate_DH-bd_N"/>
</dbReference>
<accession>A0ABV1HPZ6</accession>
<dbReference type="EMBL" id="JBBMFJ010000022">
    <property type="protein sequence ID" value="MEQ2563668.1"/>
    <property type="molecule type" value="Genomic_DNA"/>
</dbReference>
<comment type="catalytic activity">
    <reaction evidence="7">
        <text>shikimate + NADP(+) = 3-dehydroshikimate + NADPH + H(+)</text>
        <dbReference type="Rhea" id="RHEA:17737"/>
        <dbReference type="ChEBI" id="CHEBI:15378"/>
        <dbReference type="ChEBI" id="CHEBI:16630"/>
        <dbReference type="ChEBI" id="CHEBI:36208"/>
        <dbReference type="ChEBI" id="CHEBI:57783"/>
        <dbReference type="ChEBI" id="CHEBI:58349"/>
        <dbReference type="EC" id="1.1.1.25"/>
    </reaction>
</comment>
<dbReference type="PANTHER" id="PTHR21089">
    <property type="entry name" value="SHIKIMATE DEHYDROGENASE"/>
    <property type="match status" value="1"/>
</dbReference>
<dbReference type="SUPFAM" id="SSF51735">
    <property type="entry name" value="NAD(P)-binding Rossmann-fold domains"/>
    <property type="match status" value="1"/>
</dbReference>
<dbReference type="InterPro" id="IPR046346">
    <property type="entry name" value="Aminoacid_DH-like_N_sf"/>
</dbReference>
<evidence type="ECO:0000256" key="3">
    <source>
        <dbReference type="ARBA" id="ARBA00022605"/>
    </source>
</evidence>
<proteinExistence type="inferred from homology"/>
<comment type="caution">
    <text evidence="7">Lacks conserved residue(s) required for the propagation of feature annotation.</text>
</comment>
<keyword evidence="3 7" id="KW-0028">Amino-acid biosynthesis</keyword>
<dbReference type="Gene3D" id="3.40.50.720">
    <property type="entry name" value="NAD(P)-binding Rossmann-like Domain"/>
    <property type="match status" value="1"/>
</dbReference>
<dbReference type="Gene3D" id="3.40.50.10860">
    <property type="entry name" value="Leucine Dehydrogenase, chain A, domain 1"/>
    <property type="match status" value="1"/>
</dbReference>
<dbReference type="GO" id="GO:0004764">
    <property type="term" value="F:shikimate 3-dehydrogenase (NADP+) activity"/>
    <property type="evidence" value="ECO:0007669"/>
    <property type="project" value="UniProtKB-EC"/>
</dbReference>
<evidence type="ECO:0000313" key="11">
    <source>
        <dbReference type="Proteomes" id="UP001437460"/>
    </source>
</evidence>
<dbReference type="Proteomes" id="UP001437460">
    <property type="component" value="Unassembled WGS sequence"/>
</dbReference>
<feature type="binding site" evidence="7">
    <location>
        <begin position="20"/>
        <end position="22"/>
    </location>
    <ligand>
        <name>shikimate</name>
        <dbReference type="ChEBI" id="CHEBI:36208"/>
    </ligand>
</feature>
<dbReference type="InterPro" id="IPR041121">
    <property type="entry name" value="SDH_C"/>
</dbReference>
<dbReference type="PANTHER" id="PTHR21089:SF1">
    <property type="entry name" value="BIFUNCTIONAL 3-DEHYDROQUINATE DEHYDRATASE_SHIKIMATE DEHYDROGENASE, CHLOROPLASTIC"/>
    <property type="match status" value="1"/>
</dbReference>
<comment type="subunit">
    <text evidence="7">Homodimer.</text>
</comment>
<feature type="binding site" evidence="7">
    <location>
        <position position="234"/>
    </location>
    <ligand>
        <name>NADP(+)</name>
        <dbReference type="ChEBI" id="CHEBI:58349"/>
    </ligand>
</feature>
<dbReference type="EC" id="1.1.1.25" evidence="2 7"/>
<evidence type="ECO:0000259" key="8">
    <source>
        <dbReference type="Pfam" id="PF08501"/>
    </source>
</evidence>
<comment type="similarity">
    <text evidence="7">Belongs to the shikimate dehydrogenase family.</text>
</comment>
<dbReference type="Pfam" id="PF08501">
    <property type="entry name" value="Shikimate_dh_N"/>
    <property type="match status" value="1"/>
</dbReference>
<feature type="binding site" evidence="7">
    <location>
        <position position="236"/>
    </location>
    <ligand>
        <name>shikimate</name>
        <dbReference type="ChEBI" id="CHEBI:36208"/>
    </ligand>
</feature>
<evidence type="ECO:0000259" key="9">
    <source>
        <dbReference type="Pfam" id="PF18317"/>
    </source>
</evidence>
<keyword evidence="6 7" id="KW-0057">Aromatic amino acid biosynthesis</keyword>
<dbReference type="CDD" id="cd01065">
    <property type="entry name" value="NAD_bind_Shikimate_DH"/>
    <property type="match status" value="1"/>
</dbReference>
<feature type="binding site" evidence="7">
    <location>
        <position position="92"/>
    </location>
    <ligand>
        <name>shikimate</name>
        <dbReference type="ChEBI" id="CHEBI:36208"/>
    </ligand>
</feature>
<dbReference type="NCBIfam" id="TIGR00507">
    <property type="entry name" value="aroE"/>
    <property type="match status" value="1"/>
</dbReference>
<dbReference type="InterPro" id="IPR011342">
    <property type="entry name" value="Shikimate_DH"/>
</dbReference>
<feature type="binding site" evidence="7">
    <location>
        <position position="257"/>
    </location>
    <ligand>
        <name>NADP(+)</name>
        <dbReference type="ChEBI" id="CHEBI:58349"/>
    </ligand>
</feature>
<protein>
    <recommendedName>
        <fullName evidence="2 7">Shikimate dehydrogenase (NADP(+))</fullName>
        <shortName evidence="7">SDH</shortName>
        <ecNumber evidence="2 7">1.1.1.25</ecNumber>
    </recommendedName>
</protein>
<dbReference type="HAMAP" id="MF_00222">
    <property type="entry name" value="Shikimate_DH_AroE"/>
    <property type="match status" value="1"/>
</dbReference>
<feature type="domain" description="Shikimate dehydrogenase substrate binding N-terminal" evidence="8">
    <location>
        <begin position="12"/>
        <end position="94"/>
    </location>
</feature>
<dbReference type="RefSeq" id="WP_349229783.1">
    <property type="nucleotide sequence ID" value="NZ_JBBMFJ010000022.1"/>
</dbReference>
<gene>
    <name evidence="7 10" type="primary">aroE</name>
    <name evidence="10" type="ORF">WMO41_10930</name>
</gene>
<keyword evidence="5 7" id="KW-0560">Oxidoreductase</keyword>